<dbReference type="CDD" id="cd16936">
    <property type="entry name" value="HATPase_RsbW-like"/>
    <property type="match status" value="1"/>
</dbReference>
<dbReference type="SUPFAM" id="SSF81606">
    <property type="entry name" value="PP2C-like"/>
    <property type="match status" value="1"/>
</dbReference>
<dbReference type="SMART" id="SM00331">
    <property type="entry name" value="PP2C_SIG"/>
    <property type="match status" value="1"/>
</dbReference>
<dbReference type="InterPro" id="IPR001932">
    <property type="entry name" value="PPM-type_phosphatase-like_dom"/>
</dbReference>
<dbReference type="Pfam" id="PF00989">
    <property type="entry name" value="PAS"/>
    <property type="match status" value="1"/>
</dbReference>
<evidence type="ECO:0000256" key="1">
    <source>
        <dbReference type="ARBA" id="ARBA00022801"/>
    </source>
</evidence>
<evidence type="ECO:0000256" key="2">
    <source>
        <dbReference type="SAM" id="MobiDB-lite"/>
    </source>
</evidence>
<dbReference type="Gene3D" id="3.30.450.40">
    <property type="match status" value="1"/>
</dbReference>
<sequence length="828" mass="88922">MPAMPIPRPAGTPEESTHMSPTNADHPYAARTAENIKNSSNADHRASPHTVDRLAAAVLDDRGIVVRWTVTAQDLTGFNAEEVCGRLIHHLVAHPVELRRATQMPSSGRVRLRHKAGGTVEATFRTAEVEGPAEFLVVAAPAHHVADHVHGAALLRALSSQDRITIAVHDMDLTIQQTNAPSNPIDAHAVHPGTRLGDVLCSKDAEAVQTMLRQVLQTGVPAARVNQRVSWRHRPGGQGALSLSAFRLEDALGRPTGVAALYIDDTERVRTRRRLDLARDVAERVGSSLDVVRTAQDLADVLVPAFGDLAAVDLARSVLGGEEPSKRLGGGDLHLHSAALAPTTAVWPARSRRGGIPPFPDHPFLRSFQKGTAFVFSAEDYADVLGDPALTEFHVPAGCHSVLVAPLHARGLTLGAITVWRCGRSAMFDEGDVDLMKQIASRGALAIDNARRYTREHRAAVGLQQRLLPPATTEPPAAQTSGVYRPAAGGAEIRGDWYDAIALPSLRLALVVGDVVGHGMAASATMGRLRAAIQTLADLELEPDELLARIADLVQRLAAEAPSGDGDTVGATCLYAIYDPVTRRCAMASAGHPPPVLVRPDGAIEPVDISPGPPLALSGMPYETTVIDVEPGSVLVLYTDGLIERGGNGSDDGLRRLTKALAALYRPDGTLDETGRALLADLVDPDTRDDATLLLARTRAVPEDDIATWQIPADPAAVSKAREWTTRQLTAWGLDDLRFTTELIVSELVTNAIRYGRPPTELRLIRHGVLVCEVTDSSSTQPRLRRARATDEGGRGLFIVAQLAQHWGCRHGQNRKTIWSEQPIERSP</sequence>
<dbReference type="EMBL" id="JBEPAZ010000011">
    <property type="protein sequence ID" value="MER6429229.1"/>
    <property type="molecule type" value="Genomic_DNA"/>
</dbReference>
<dbReference type="Pfam" id="PF01590">
    <property type="entry name" value="GAF"/>
    <property type="match status" value="1"/>
</dbReference>
<feature type="region of interest" description="Disordered" evidence="2">
    <location>
        <begin position="1"/>
        <end position="26"/>
    </location>
</feature>
<dbReference type="PANTHER" id="PTHR43156:SF2">
    <property type="entry name" value="STAGE II SPORULATION PROTEIN E"/>
    <property type="match status" value="1"/>
</dbReference>
<feature type="domain" description="PAS" evidence="3">
    <location>
        <begin position="58"/>
        <end position="95"/>
    </location>
</feature>
<name>A0ABV1U6A6_9ACTN</name>
<proteinExistence type="predicted"/>
<dbReference type="RefSeq" id="WP_352063719.1">
    <property type="nucleotide sequence ID" value="NZ_JBEPAZ010000011.1"/>
</dbReference>
<dbReference type="InterPro" id="IPR036890">
    <property type="entry name" value="HATPase_C_sf"/>
</dbReference>
<keyword evidence="5" id="KW-1185">Reference proteome</keyword>
<dbReference type="Gene3D" id="3.30.450.20">
    <property type="entry name" value="PAS domain"/>
    <property type="match status" value="1"/>
</dbReference>
<evidence type="ECO:0000313" key="5">
    <source>
        <dbReference type="Proteomes" id="UP001470023"/>
    </source>
</evidence>
<feature type="compositionally biased region" description="Pro residues" evidence="2">
    <location>
        <begin position="1"/>
        <end position="10"/>
    </location>
</feature>
<dbReference type="InterPro" id="IPR013656">
    <property type="entry name" value="PAS_4"/>
</dbReference>
<dbReference type="PANTHER" id="PTHR43156">
    <property type="entry name" value="STAGE II SPORULATION PROTEIN E-RELATED"/>
    <property type="match status" value="1"/>
</dbReference>
<dbReference type="Pfam" id="PF08448">
    <property type="entry name" value="PAS_4"/>
    <property type="match status" value="1"/>
</dbReference>
<organism evidence="4 5">
    <name type="scientific">Streptomyces sp. 900105245</name>
    <dbReference type="NCBI Taxonomy" id="3154379"/>
    <lineage>
        <taxon>Bacteria</taxon>
        <taxon>Bacillati</taxon>
        <taxon>Actinomycetota</taxon>
        <taxon>Actinomycetes</taxon>
        <taxon>Kitasatosporales</taxon>
        <taxon>Streptomycetaceae</taxon>
        <taxon>Streptomyces</taxon>
    </lineage>
</organism>
<dbReference type="InterPro" id="IPR035965">
    <property type="entry name" value="PAS-like_dom_sf"/>
</dbReference>
<dbReference type="InterPro" id="IPR003594">
    <property type="entry name" value="HATPase_dom"/>
</dbReference>
<dbReference type="InterPro" id="IPR029016">
    <property type="entry name" value="GAF-like_dom_sf"/>
</dbReference>
<dbReference type="SUPFAM" id="SSF55874">
    <property type="entry name" value="ATPase domain of HSP90 chaperone/DNA topoisomerase II/histidine kinase"/>
    <property type="match status" value="1"/>
</dbReference>
<dbReference type="Pfam" id="PF07228">
    <property type="entry name" value="SpoIIE"/>
    <property type="match status" value="1"/>
</dbReference>
<evidence type="ECO:0000313" key="4">
    <source>
        <dbReference type="EMBL" id="MER6429229.1"/>
    </source>
</evidence>
<dbReference type="InterPro" id="IPR013767">
    <property type="entry name" value="PAS_fold"/>
</dbReference>
<dbReference type="SUPFAM" id="SSF55785">
    <property type="entry name" value="PYP-like sensor domain (PAS domain)"/>
    <property type="match status" value="1"/>
</dbReference>
<gene>
    <name evidence="4" type="ORF">ABT272_15960</name>
</gene>
<dbReference type="InterPro" id="IPR003018">
    <property type="entry name" value="GAF"/>
</dbReference>
<accession>A0ABV1U6A6</accession>
<dbReference type="Gene3D" id="3.60.40.10">
    <property type="entry name" value="PPM-type phosphatase domain"/>
    <property type="match status" value="1"/>
</dbReference>
<keyword evidence="1" id="KW-0378">Hydrolase</keyword>
<reference evidence="4 5" key="1">
    <citation type="submission" date="2024-06" db="EMBL/GenBank/DDBJ databases">
        <title>The Natural Products Discovery Center: Release of the First 8490 Sequenced Strains for Exploring Actinobacteria Biosynthetic Diversity.</title>
        <authorList>
            <person name="Kalkreuter E."/>
            <person name="Kautsar S.A."/>
            <person name="Yang D."/>
            <person name="Bader C.D."/>
            <person name="Teijaro C.N."/>
            <person name="Fluegel L."/>
            <person name="Davis C.M."/>
            <person name="Simpson J.R."/>
            <person name="Lauterbach L."/>
            <person name="Steele A.D."/>
            <person name="Gui C."/>
            <person name="Meng S."/>
            <person name="Li G."/>
            <person name="Viehrig K."/>
            <person name="Ye F."/>
            <person name="Su P."/>
            <person name="Kiefer A.F."/>
            <person name="Nichols A."/>
            <person name="Cepeda A.J."/>
            <person name="Yan W."/>
            <person name="Fan B."/>
            <person name="Jiang Y."/>
            <person name="Adhikari A."/>
            <person name="Zheng C.-J."/>
            <person name="Schuster L."/>
            <person name="Cowan T.M."/>
            <person name="Smanski M.J."/>
            <person name="Chevrette M.G."/>
            <person name="De Carvalho L.P.S."/>
            <person name="Shen B."/>
        </authorList>
    </citation>
    <scope>NUCLEOTIDE SEQUENCE [LARGE SCALE GENOMIC DNA]</scope>
    <source>
        <strain evidence="4 5">NPDC001166</strain>
    </source>
</reference>
<dbReference type="Pfam" id="PF13581">
    <property type="entry name" value="HATPase_c_2"/>
    <property type="match status" value="1"/>
</dbReference>
<protein>
    <submittedName>
        <fullName evidence="4">SpoIIE family protein phosphatase</fullName>
    </submittedName>
</protein>
<dbReference type="InterPro" id="IPR052016">
    <property type="entry name" value="Bact_Sigma-Reg"/>
</dbReference>
<evidence type="ECO:0000259" key="3">
    <source>
        <dbReference type="PROSITE" id="PS50112"/>
    </source>
</evidence>
<dbReference type="Gene3D" id="3.30.565.10">
    <property type="entry name" value="Histidine kinase-like ATPase, C-terminal domain"/>
    <property type="match status" value="1"/>
</dbReference>
<comment type="caution">
    <text evidence="4">The sequence shown here is derived from an EMBL/GenBank/DDBJ whole genome shotgun (WGS) entry which is preliminary data.</text>
</comment>
<dbReference type="Proteomes" id="UP001470023">
    <property type="component" value="Unassembled WGS sequence"/>
</dbReference>
<dbReference type="InterPro" id="IPR036457">
    <property type="entry name" value="PPM-type-like_dom_sf"/>
</dbReference>
<dbReference type="PROSITE" id="PS50112">
    <property type="entry name" value="PAS"/>
    <property type="match status" value="1"/>
</dbReference>
<dbReference type="SUPFAM" id="SSF55781">
    <property type="entry name" value="GAF domain-like"/>
    <property type="match status" value="1"/>
</dbReference>
<dbReference type="CDD" id="cd00130">
    <property type="entry name" value="PAS"/>
    <property type="match status" value="1"/>
</dbReference>
<dbReference type="InterPro" id="IPR000014">
    <property type="entry name" value="PAS"/>
</dbReference>